<name>A0AA41K7G6_9FIRM</name>
<sequence length="125" mass="14593">MDEIKEEDNENIFSDDVKDDLVKLHQQEIKEADGIVIIHPNWWGQPTAVLKGYTGSISLWDGAFVWSGCTMKIEILILFWNMENHKNSTVPQNPLAFSPRYGYNSTHKRRFFFARRLACANMRCR</sequence>
<dbReference type="RefSeq" id="WP_117450899.1">
    <property type="nucleotide sequence ID" value="NZ_CABJDD010000004.1"/>
</dbReference>
<dbReference type="Gene3D" id="3.40.50.360">
    <property type="match status" value="1"/>
</dbReference>
<organism evidence="2 3">
    <name type="scientific">Enterocloster citroniae</name>
    <dbReference type="NCBI Taxonomy" id="358743"/>
    <lineage>
        <taxon>Bacteria</taxon>
        <taxon>Bacillati</taxon>
        <taxon>Bacillota</taxon>
        <taxon>Clostridia</taxon>
        <taxon>Lachnospirales</taxon>
        <taxon>Lachnospiraceae</taxon>
        <taxon>Enterocloster</taxon>
    </lineage>
</organism>
<accession>A0AA41K7G6</accession>
<dbReference type="SUPFAM" id="SSF52218">
    <property type="entry name" value="Flavoproteins"/>
    <property type="match status" value="1"/>
</dbReference>
<dbReference type="Proteomes" id="UP000708338">
    <property type="component" value="Unassembled WGS sequence"/>
</dbReference>
<feature type="domain" description="Flavodoxin-like fold" evidence="1">
    <location>
        <begin position="17"/>
        <end position="54"/>
    </location>
</feature>
<protein>
    <recommendedName>
        <fullName evidence="1">Flavodoxin-like fold domain-containing protein</fullName>
    </recommendedName>
</protein>
<evidence type="ECO:0000313" key="3">
    <source>
        <dbReference type="Proteomes" id="UP000708338"/>
    </source>
</evidence>
<gene>
    <name evidence="2" type="ORF">GPL26_17580</name>
</gene>
<dbReference type="EMBL" id="WQPS01000029">
    <property type="protein sequence ID" value="MBT9811435.1"/>
    <property type="molecule type" value="Genomic_DNA"/>
</dbReference>
<comment type="caution">
    <text evidence="2">The sequence shown here is derived from an EMBL/GenBank/DDBJ whole genome shotgun (WGS) entry which is preliminary data.</text>
</comment>
<evidence type="ECO:0000313" key="2">
    <source>
        <dbReference type="EMBL" id="MBT9811435.1"/>
    </source>
</evidence>
<dbReference type="InterPro" id="IPR029039">
    <property type="entry name" value="Flavoprotein-like_sf"/>
</dbReference>
<dbReference type="AlphaFoldDB" id="A0AA41K7G6"/>
<dbReference type="InterPro" id="IPR003680">
    <property type="entry name" value="Flavodoxin_fold"/>
</dbReference>
<proteinExistence type="predicted"/>
<dbReference type="Pfam" id="PF02525">
    <property type="entry name" value="Flavodoxin_2"/>
    <property type="match status" value="1"/>
</dbReference>
<evidence type="ECO:0000259" key="1">
    <source>
        <dbReference type="Pfam" id="PF02525"/>
    </source>
</evidence>
<reference evidence="2" key="1">
    <citation type="journal article" date="2021" name="Gut Microbes">
        <title>A synthetic consortium of 100 gut commensals modulates the composition and function in a colon model of the microbiome of elderly subjects.</title>
        <authorList>
            <person name="Perez M."/>
            <person name="Ntemiri A."/>
            <person name="Tan H."/>
            <person name="Harris H.M.B."/>
            <person name="Roager H.M."/>
            <person name="Ribiere C."/>
            <person name="O'Toole P.W."/>
        </authorList>
    </citation>
    <scope>NUCLEOTIDE SEQUENCE</scope>
    <source>
        <strain evidence="2">MCC335</strain>
    </source>
</reference>